<dbReference type="Pfam" id="PF12697">
    <property type="entry name" value="Abhydrolase_6"/>
    <property type="match status" value="1"/>
</dbReference>
<evidence type="ECO:0000313" key="2">
    <source>
        <dbReference type="EMBL" id="AMK55010.1"/>
    </source>
</evidence>
<feature type="domain" description="AB hydrolase-1" evidence="1">
    <location>
        <begin position="12"/>
        <end position="210"/>
    </location>
</feature>
<dbReference type="InterPro" id="IPR029058">
    <property type="entry name" value="AB_hydrolase_fold"/>
</dbReference>
<keyword evidence="3" id="KW-1185">Reference proteome</keyword>
<dbReference type="Gene3D" id="3.40.50.1820">
    <property type="entry name" value="alpha/beta hydrolase"/>
    <property type="match status" value="1"/>
</dbReference>
<dbReference type="AlphaFoldDB" id="A0A140DWI3"/>
<dbReference type="EMBL" id="CP011391">
    <property type="protein sequence ID" value="AMK55010.1"/>
    <property type="molecule type" value="Genomic_DNA"/>
</dbReference>
<reference evidence="2 3" key="1">
    <citation type="journal article" date="2016" name="Gut Pathog.">
        <title>Whole genome sequencing of "Faecalibaculum rodentium" ALO17, isolated from C57BL/6J laboratory mouse feces.</title>
        <authorList>
            <person name="Lim S."/>
            <person name="Chang D.H."/>
            <person name="Ahn S."/>
            <person name="Kim B.C."/>
        </authorList>
    </citation>
    <scope>NUCLEOTIDE SEQUENCE [LARGE SCALE GENOMIC DNA]</scope>
    <source>
        <strain evidence="2 3">Alo17</strain>
    </source>
</reference>
<dbReference type="PANTHER" id="PTHR11614">
    <property type="entry name" value="PHOSPHOLIPASE-RELATED"/>
    <property type="match status" value="1"/>
</dbReference>
<dbReference type="GeneID" id="78478505"/>
<gene>
    <name evidence="2" type="ORF">AALO17_18760</name>
</gene>
<dbReference type="Proteomes" id="UP000069771">
    <property type="component" value="Chromosome"/>
</dbReference>
<evidence type="ECO:0000259" key="1">
    <source>
        <dbReference type="Pfam" id="PF12697"/>
    </source>
</evidence>
<dbReference type="STRING" id="1702221.AALO17_18760"/>
<dbReference type="SUPFAM" id="SSF53474">
    <property type="entry name" value="alpha/beta-Hydrolases"/>
    <property type="match status" value="1"/>
</dbReference>
<dbReference type="InterPro" id="IPR051044">
    <property type="entry name" value="MAG_DAG_Lipase"/>
</dbReference>
<proteinExistence type="predicted"/>
<dbReference type="OrthoDB" id="9786110at2"/>
<organism evidence="2 3">
    <name type="scientific">Faecalibaculum rodentium</name>
    <dbReference type="NCBI Taxonomy" id="1702221"/>
    <lineage>
        <taxon>Bacteria</taxon>
        <taxon>Bacillati</taxon>
        <taxon>Bacillota</taxon>
        <taxon>Erysipelotrichia</taxon>
        <taxon>Erysipelotrichales</taxon>
        <taxon>Erysipelotrichaceae</taxon>
        <taxon>Faecalibaculum</taxon>
    </lineage>
</organism>
<protein>
    <recommendedName>
        <fullName evidence="1">AB hydrolase-1 domain-containing protein</fullName>
    </recommendedName>
</protein>
<dbReference type="InterPro" id="IPR000073">
    <property type="entry name" value="AB_hydrolase_1"/>
</dbReference>
<accession>A0A140DWI3</accession>
<evidence type="ECO:0000313" key="3">
    <source>
        <dbReference type="Proteomes" id="UP000069771"/>
    </source>
</evidence>
<dbReference type="PATRIC" id="fig|1702221.3.peg.1828"/>
<dbReference type="RefSeq" id="WP_067558147.1">
    <property type="nucleotide sequence ID" value="NZ_CP011391.1"/>
</dbReference>
<dbReference type="KEGG" id="fro:AALO17_18760"/>
<name>A0A140DWI3_9FIRM</name>
<sequence length="223" mass="25657">MRLFQRNKKPLVVTIHGFGKNRSSEMDNLCAFLKEHGYDTLQFDIYDLENGLDADWKEWLRRCERQMHEALGRNPRIILVGFSMGGVIATHLATVYKVEKLVLVAPAFRYLDFEKVARSLASSLSGRSRTTVPSSEQTRAFREIVDNCRGSIANLDCPVLILHGTEDEVINPSSSTEFYGRIRHDRKRLIFLEGAHHRMLYDGFMEETADWIILDFIEGKYGI</sequence>